<comment type="caution">
    <text evidence="3">The sequence shown here is derived from an EMBL/GenBank/DDBJ whole genome shotgun (WGS) entry which is preliminary data.</text>
</comment>
<reference evidence="3 4" key="1">
    <citation type="submission" date="2019-11" db="EMBL/GenBank/DDBJ databases">
        <title>Cellulosimicrobium composti sp. nov. isolated from a compost.</title>
        <authorList>
            <person name="Yang Y."/>
        </authorList>
    </citation>
    <scope>NUCLEOTIDE SEQUENCE [LARGE SCALE GENOMIC DNA]</scope>
    <source>
        <strain evidence="3 4">BIT-GX5</strain>
    </source>
</reference>
<evidence type="ECO:0000313" key="3">
    <source>
        <dbReference type="EMBL" id="MTG88046.1"/>
    </source>
</evidence>
<name>A0A6N7ZF27_9MICO</name>
<evidence type="ECO:0000313" key="4">
    <source>
        <dbReference type="Proteomes" id="UP000440668"/>
    </source>
</evidence>
<evidence type="ECO:0000256" key="1">
    <source>
        <dbReference type="SAM" id="MobiDB-lite"/>
    </source>
</evidence>
<dbReference type="InterPro" id="IPR025202">
    <property type="entry name" value="PLD-like_dom"/>
</dbReference>
<dbReference type="EMBL" id="WMKA01000005">
    <property type="protein sequence ID" value="MTG88046.1"/>
    <property type="molecule type" value="Genomic_DNA"/>
</dbReference>
<dbReference type="Proteomes" id="UP000440668">
    <property type="component" value="Unassembled WGS sequence"/>
</dbReference>
<evidence type="ECO:0000259" key="2">
    <source>
        <dbReference type="PROSITE" id="PS50035"/>
    </source>
</evidence>
<feature type="domain" description="PLD phosphodiesterase" evidence="2">
    <location>
        <begin position="316"/>
        <end position="346"/>
    </location>
</feature>
<organism evidence="3 4">
    <name type="scientific">Cellulosimicrobium composti</name>
    <dbReference type="NCBI Taxonomy" id="2672572"/>
    <lineage>
        <taxon>Bacteria</taxon>
        <taxon>Bacillati</taxon>
        <taxon>Actinomycetota</taxon>
        <taxon>Actinomycetes</taxon>
        <taxon>Micrococcales</taxon>
        <taxon>Promicromonosporaceae</taxon>
        <taxon>Cellulosimicrobium</taxon>
    </lineage>
</organism>
<protein>
    <recommendedName>
        <fullName evidence="2">PLD phosphodiesterase domain-containing protein</fullName>
    </recommendedName>
</protein>
<dbReference type="PROSITE" id="PS50035">
    <property type="entry name" value="PLD"/>
    <property type="match status" value="1"/>
</dbReference>
<dbReference type="RefSeq" id="WP_155098272.1">
    <property type="nucleotide sequence ID" value="NZ_WMKA01000005.1"/>
</dbReference>
<dbReference type="GO" id="GO:0003824">
    <property type="term" value="F:catalytic activity"/>
    <property type="evidence" value="ECO:0007669"/>
    <property type="project" value="InterPro"/>
</dbReference>
<proteinExistence type="predicted"/>
<dbReference type="InterPro" id="IPR059166">
    <property type="entry name" value="PLD-like_cat"/>
</dbReference>
<feature type="region of interest" description="Disordered" evidence="1">
    <location>
        <begin position="282"/>
        <end position="334"/>
    </location>
</feature>
<dbReference type="AlphaFoldDB" id="A0A6N7ZF27"/>
<feature type="compositionally biased region" description="Low complexity" evidence="1">
    <location>
        <begin position="293"/>
        <end position="303"/>
    </location>
</feature>
<feature type="compositionally biased region" description="Basic and acidic residues" evidence="1">
    <location>
        <begin position="309"/>
        <end position="321"/>
    </location>
</feature>
<dbReference type="InterPro" id="IPR001736">
    <property type="entry name" value="PLipase_D/transphosphatidylase"/>
</dbReference>
<dbReference type="GO" id="GO:0006793">
    <property type="term" value="P:phosphorus metabolic process"/>
    <property type="evidence" value="ECO:0007669"/>
    <property type="project" value="UniProtKB-ARBA"/>
</dbReference>
<gene>
    <name evidence="3" type="ORF">GJV82_03605</name>
</gene>
<accession>A0A6N7ZF27</accession>
<dbReference type="Pfam" id="PF13091">
    <property type="entry name" value="PLDc_2"/>
    <property type="match status" value="1"/>
</dbReference>
<dbReference type="CDD" id="cd09176">
    <property type="entry name" value="PLDc_unchar6"/>
    <property type="match status" value="1"/>
</dbReference>
<sequence>MLTPDTRVLLTDALRPPAGLRVDAAIATTFSLDLTALLLGPVTFATLDASAQVDGDDLAATDPIGLLEAVQRYSELTTVFCQAGGISVPASYRSVLTFVEGAVHQVMAPARGRLFHPKSWTLRFVDDDGAYRHRFVVLSRNLTFDLSWDTVLVLDEDESAAEPVAPAPISAFLRALPRLATSPLPEDRAAQVESVAASVANARLAPPAPFRNAEVLPLGLDGVATPWPFPDAADRVLAVSPFLDAGLLRRLPDADDRTLVSRAETFDRLGTIPLDRWATRTLSSAAERDPSSDDGAASPGGSPRSTAEPVRETDRVRDGLHAKTVVVDSGRDSTTVTGSANLTTAAWGGNVELAVALHGRTADVGVRATLDGAKDVPGLEKVLDAFAPRSSEPVVDPAESTALDIDDFHRRLAASGLRATLTTDDADGSDGDPTARLVVGTHGLPEPVPGAATVTWPVTLPADLHARVFHEGADVAWEGLSLRAVTPFLAVETTAGTGDERATRRCVVVLGLDGDVAERRHAAVRDALRSRDDVARYLALLLADPAAASPFTTGPVGDPAGASWVAPGSATPDLFEPLARAVAHGDEALDRVAQLVDRLAEMPDGEDLVPEGFAELWTVVEEARRAR</sequence>
<dbReference type="SUPFAM" id="SSF56024">
    <property type="entry name" value="Phospholipase D/nuclease"/>
    <property type="match status" value="1"/>
</dbReference>
<dbReference type="Gene3D" id="3.30.870.10">
    <property type="entry name" value="Endonuclease Chain A"/>
    <property type="match status" value="1"/>
</dbReference>